<dbReference type="SMART" id="SM01045">
    <property type="entry name" value="BURP"/>
    <property type="match status" value="1"/>
</dbReference>
<accession>C6TN34</accession>
<dbReference type="AlphaFoldDB" id="C6TN34"/>
<dbReference type="PANTHER" id="PTHR31236:SF32">
    <property type="entry name" value="BURP DOMAIN PROTEIN USPL1-LIKE"/>
    <property type="match status" value="1"/>
</dbReference>
<feature type="signal peptide" evidence="1">
    <location>
        <begin position="1"/>
        <end position="33"/>
    </location>
</feature>
<name>C6TN34_SOYBN</name>
<dbReference type="PROSITE" id="PS51277">
    <property type="entry name" value="BURP"/>
    <property type="match status" value="1"/>
</dbReference>
<dbReference type="InterPro" id="IPR044816">
    <property type="entry name" value="BURP"/>
</dbReference>
<dbReference type="ExpressionAtlas" id="C6TN34">
    <property type="expression patterns" value="baseline and differential"/>
</dbReference>
<evidence type="ECO:0000256" key="1">
    <source>
        <dbReference type="SAM" id="SignalP"/>
    </source>
</evidence>
<sequence>MHASSKMGEKYKPWIIFLHLLVITCSCNRSCRARGLIETEDKFFKATSNDHHETEHAHAHSHVDRIDPSVMVFFTIEDLKVGKTMPIHFPKRDPATSPKLWPREEADSLPFSLNKLPNLLKIFSVSQNSPKAKAMEDTLRECETKPIKGEVKFCATSLESMLDFTQSILGFTSDLKVLSTSHQTKSSVTFQNYTMLENIIEIPASKMVACHTMPYPYTVFYCHSQESENKIYRVPLAGENGDRVDAIVVCHMDTSQWGHGHVSFQVLKVKPGTTSVCHFFPADHLIWVPKLQPQGFATM</sequence>
<protein>
    <recommendedName>
        <fullName evidence="2">BURP domain-containing protein</fullName>
    </recommendedName>
</protein>
<dbReference type="PROSITE" id="PS51257">
    <property type="entry name" value="PROKAR_LIPOPROTEIN"/>
    <property type="match status" value="1"/>
</dbReference>
<evidence type="ECO:0000259" key="2">
    <source>
        <dbReference type="PROSITE" id="PS51277"/>
    </source>
</evidence>
<proteinExistence type="evidence at transcript level"/>
<evidence type="ECO:0000313" key="3">
    <source>
        <dbReference type="EMBL" id="ACU24326.1"/>
    </source>
</evidence>
<dbReference type="InterPro" id="IPR004873">
    <property type="entry name" value="BURP_dom"/>
</dbReference>
<dbReference type="PANTHER" id="PTHR31236">
    <property type="entry name" value="BURP DOMAIN PROTEIN USPL1-LIKE"/>
    <property type="match status" value="1"/>
</dbReference>
<keyword evidence="1" id="KW-0732">Signal</keyword>
<feature type="chain" id="PRO_5002971665" description="BURP domain-containing protein" evidence="1">
    <location>
        <begin position="34"/>
        <end position="299"/>
    </location>
</feature>
<reference evidence="3" key="1">
    <citation type="submission" date="2009-08" db="EMBL/GenBank/DDBJ databases">
        <authorList>
            <person name="Cheung F."/>
            <person name="Xiao Y."/>
            <person name="Chan A."/>
            <person name="Moskal W."/>
            <person name="Town C.D."/>
        </authorList>
    </citation>
    <scope>NUCLEOTIDE SEQUENCE</scope>
</reference>
<dbReference type="Pfam" id="PF03181">
    <property type="entry name" value="BURP"/>
    <property type="match status" value="1"/>
</dbReference>
<dbReference type="EMBL" id="BT099148">
    <property type="protein sequence ID" value="ACU24326.1"/>
    <property type="molecule type" value="mRNA"/>
</dbReference>
<feature type="domain" description="BURP" evidence="2">
    <location>
        <begin position="73"/>
        <end position="290"/>
    </location>
</feature>
<organism evidence="3">
    <name type="scientific">Glycine max</name>
    <name type="common">Soybean</name>
    <name type="synonym">Glycine hispida</name>
    <dbReference type="NCBI Taxonomy" id="3847"/>
    <lineage>
        <taxon>Eukaryota</taxon>
        <taxon>Viridiplantae</taxon>
        <taxon>Streptophyta</taxon>
        <taxon>Embryophyta</taxon>
        <taxon>Tracheophyta</taxon>
        <taxon>Spermatophyta</taxon>
        <taxon>Magnoliopsida</taxon>
        <taxon>eudicotyledons</taxon>
        <taxon>Gunneridae</taxon>
        <taxon>Pentapetalae</taxon>
        <taxon>rosids</taxon>
        <taxon>fabids</taxon>
        <taxon>Fabales</taxon>
        <taxon>Fabaceae</taxon>
        <taxon>Papilionoideae</taxon>
        <taxon>50 kb inversion clade</taxon>
        <taxon>NPAAA clade</taxon>
        <taxon>indigoferoid/millettioid clade</taxon>
        <taxon>Phaseoleae</taxon>
        <taxon>Glycine</taxon>
        <taxon>Glycine subgen. Soja</taxon>
    </lineage>
</organism>